<keyword evidence="2" id="KW-0677">Repeat</keyword>
<dbReference type="PROSITE" id="PS00028">
    <property type="entry name" value="ZINC_FINGER_C2H2_1"/>
    <property type="match status" value="5"/>
</dbReference>
<dbReference type="InterPro" id="IPR036236">
    <property type="entry name" value="Znf_C2H2_sf"/>
</dbReference>
<comment type="caution">
    <text evidence="8">The sequence shown here is derived from an EMBL/GenBank/DDBJ whole genome shotgun (WGS) entry which is preliminary data.</text>
</comment>
<evidence type="ECO:0000256" key="4">
    <source>
        <dbReference type="ARBA" id="ARBA00022833"/>
    </source>
</evidence>
<name>A0ABV2SKZ1_9GAMM</name>
<dbReference type="EMBL" id="JBEWTB010000002">
    <property type="protein sequence ID" value="MET4758437.1"/>
    <property type="molecule type" value="Genomic_DNA"/>
</dbReference>
<evidence type="ECO:0000256" key="6">
    <source>
        <dbReference type="SAM" id="MobiDB-lite"/>
    </source>
</evidence>
<feature type="region of interest" description="Disordered" evidence="6">
    <location>
        <begin position="197"/>
        <end position="230"/>
    </location>
</feature>
<gene>
    <name evidence="8" type="ORF">V5J35_003629</name>
</gene>
<feature type="domain" description="C2H2-type" evidence="7">
    <location>
        <begin position="116"/>
        <end position="139"/>
    </location>
</feature>
<evidence type="ECO:0000259" key="7">
    <source>
        <dbReference type="PROSITE" id="PS50157"/>
    </source>
</evidence>
<feature type="domain" description="C2H2-type" evidence="7">
    <location>
        <begin position="4"/>
        <end position="31"/>
    </location>
</feature>
<dbReference type="Pfam" id="PF00096">
    <property type="entry name" value="zf-C2H2"/>
    <property type="match status" value="5"/>
</dbReference>
<evidence type="ECO:0000313" key="9">
    <source>
        <dbReference type="Proteomes" id="UP001549366"/>
    </source>
</evidence>
<evidence type="ECO:0000256" key="2">
    <source>
        <dbReference type="ARBA" id="ARBA00022737"/>
    </source>
</evidence>
<evidence type="ECO:0000256" key="1">
    <source>
        <dbReference type="ARBA" id="ARBA00022723"/>
    </source>
</evidence>
<reference evidence="8 9" key="1">
    <citation type="submission" date="2024-06" db="EMBL/GenBank/DDBJ databases">
        <title>Genomic Encyclopedia of Type Strains, Phase V (KMG-V): Genome sequencing to study the core and pangenomes of soil and plant-associated prokaryotes.</title>
        <authorList>
            <person name="Whitman W."/>
        </authorList>
    </citation>
    <scope>NUCLEOTIDE SEQUENCE [LARGE SCALE GENOMIC DNA]</scope>
    <source>
        <strain evidence="8 9">NE40</strain>
    </source>
</reference>
<dbReference type="Gene3D" id="3.30.160.60">
    <property type="entry name" value="Classic Zinc Finger"/>
    <property type="match status" value="5"/>
</dbReference>
<proteinExistence type="predicted"/>
<feature type="domain" description="C2H2-type" evidence="7">
    <location>
        <begin position="32"/>
        <end position="59"/>
    </location>
</feature>
<evidence type="ECO:0000313" key="8">
    <source>
        <dbReference type="EMBL" id="MET4758437.1"/>
    </source>
</evidence>
<organism evidence="8 9">
    <name type="scientific">Endozoicomonas lisbonensis</name>
    <dbReference type="NCBI Taxonomy" id="3120522"/>
    <lineage>
        <taxon>Bacteria</taxon>
        <taxon>Pseudomonadati</taxon>
        <taxon>Pseudomonadota</taxon>
        <taxon>Gammaproteobacteria</taxon>
        <taxon>Oceanospirillales</taxon>
        <taxon>Endozoicomonadaceae</taxon>
        <taxon>Endozoicomonas</taxon>
    </lineage>
</organism>
<dbReference type="PANTHER" id="PTHR24394:SF29">
    <property type="entry name" value="MYONEURIN"/>
    <property type="match status" value="1"/>
</dbReference>
<dbReference type="SMART" id="SM00355">
    <property type="entry name" value="ZnF_C2H2"/>
    <property type="match status" value="5"/>
</dbReference>
<evidence type="ECO:0000256" key="3">
    <source>
        <dbReference type="ARBA" id="ARBA00022771"/>
    </source>
</evidence>
<evidence type="ECO:0000256" key="5">
    <source>
        <dbReference type="PROSITE-ProRule" id="PRU00042"/>
    </source>
</evidence>
<keyword evidence="3 5" id="KW-0863">Zinc-finger</keyword>
<protein>
    <submittedName>
        <fullName evidence="8">Zn-finger protein</fullName>
    </submittedName>
</protein>
<feature type="domain" description="C2H2-type" evidence="7">
    <location>
        <begin position="60"/>
        <end position="87"/>
    </location>
</feature>
<dbReference type="RefSeq" id="WP_354016463.1">
    <property type="nucleotide sequence ID" value="NZ_JBEWTB010000002.1"/>
</dbReference>
<dbReference type="SUPFAM" id="SSF57667">
    <property type="entry name" value="beta-beta-alpha zinc fingers"/>
    <property type="match status" value="3"/>
</dbReference>
<keyword evidence="4" id="KW-0862">Zinc</keyword>
<feature type="compositionally biased region" description="Polar residues" evidence="6">
    <location>
        <begin position="197"/>
        <end position="217"/>
    </location>
</feature>
<dbReference type="PANTHER" id="PTHR24394">
    <property type="entry name" value="ZINC FINGER PROTEIN"/>
    <property type="match status" value="1"/>
</dbReference>
<dbReference type="PROSITE" id="PS50157">
    <property type="entry name" value="ZINC_FINGER_C2H2_2"/>
    <property type="match status" value="5"/>
</dbReference>
<sequence>MPSYTCDECGRSLSNASALKKHLRTHTGEQPFQCEICNKRFNRADSLTRHMRTHTGEQPFQCKVCNKGFKNPGNLAQHTRSHTDERPYECKACGLSFTQLPHLKRHQKIHNETGSLQCEICGCRFNLQSNLSRHKLAIHPPVPTTRFVSVHTHPEPVGMVTVTTQTKVSSGNTTTISTVTSPIGSAYMVTEYRPSATTTTAKQGSGLVTTETNQNFPDSGPGNTGEDASTANLLSHYDYDSHDTFDDIAS</sequence>
<feature type="domain" description="C2H2-type" evidence="7">
    <location>
        <begin position="88"/>
        <end position="115"/>
    </location>
</feature>
<dbReference type="InterPro" id="IPR013087">
    <property type="entry name" value="Znf_C2H2_type"/>
</dbReference>
<dbReference type="Proteomes" id="UP001549366">
    <property type="component" value="Unassembled WGS sequence"/>
</dbReference>
<keyword evidence="1" id="KW-0479">Metal-binding</keyword>
<accession>A0ABV2SKZ1</accession>
<keyword evidence="9" id="KW-1185">Reference proteome</keyword>